<reference evidence="3" key="1">
    <citation type="submission" date="2013-12" db="EMBL/GenBank/DDBJ databases">
        <title>The Genome Sequence of Aphanomyces astaci APO3.</title>
        <authorList>
            <consortium name="The Broad Institute Genomics Platform"/>
            <person name="Russ C."/>
            <person name="Tyler B."/>
            <person name="van West P."/>
            <person name="Dieguez-Uribeondo J."/>
            <person name="Young S.K."/>
            <person name="Zeng Q."/>
            <person name="Gargeya S."/>
            <person name="Fitzgerald M."/>
            <person name="Abouelleil A."/>
            <person name="Alvarado L."/>
            <person name="Chapman S.B."/>
            <person name="Gainer-Dewar J."/>
            <person name="Goldberg J."/>
            <person name="Griggs A."/>
            <person name="Gujja S."/>
            <person name="Hansen M."/>
            <person name="Howarth C."/>
            <person name="Imamovic A."/>
            <person name="Ireland A."/>
            <person name="Larimer J."/>
            <person name="McCowan C."/>
            <person name="Murphy C."/>
            <person name="Pearson M."/>
            <person name="Poon T.W."/>
            <person name="Priest M."/>
            <person name="Roberts A."/>
            <person name="Saif S."/>
            <person name="Shea T."/>
            <person name="Sykes S."/>
            <person name="Wortman J."/>
            <person name="Nusbaum C."/>
            <person name="Birren B."/>
        </authorList>
    </citation>
    <scope>NUCLEOTIDE SEQUENCE [LARGE SCALE GENOMIC DNA]</scope>
    <source>
        <strain evidence="3">APO3</strain>
    </source>
</reference>
<evidence type="ECO:0000313" key="3">
    <source>
        <dbReference type="EMBL" id="ETV82769.1"/>
    </source>
</evidence>
<feature type="transmembrane region" description="Helical" evidence="2">
    <location>
        <begin position="65"/>
        <end position="87"/>
    </location>
</feature>
<name>W4GUS0_APHAT</name>
<dbReference type="AlphaFoldDB" id="W4GUS0"/>
<dbReference type="EMBL" id="KI913121">
    <property type="protein sequence ID" value="ETV82769.1"/>
    <property type="molecule type" value="Genomic_DNA"/>
</dbReference>
<keyword evidence="2" id="KW-0472">Membrane</keyword>
<organism evidence="3">
    <name type="scientific">Aphanomyces astaci</name>
    <name type="common">Crayfish plague agent</name>
    <dbReference type="NCBI Taxonomy" id="112090"/>
    <lineage>
        <taxon>Eukaryota</taxon>
        <taxon>Sar</taxon>
        <taxon>Stramenopiles</taxon>
        <taxon>Oomycota</taxon>
        <taxon>Saprolegniomycetes</taxon>
        <taxon>Saprolegniales</taxon>
        <taxon>Verrucalvaceae</taxon>
        <taxon>Aphanomyces</taxon>
    </lineage>
</organism>
<keyword evidence="2" id="KW-1133">Transmembrane helix</keyword>
<feature type="compositionally biased region" description="Low complexity" evidence="1">
    <location>
        <begin position="185"/>
        <end position="195"/>
    </location>
</feature>
<evidence type="ECO:0000256" key="1">
    <source>
        <dbReference type="SAM" id="MobiDB-lite"/>
    </source>
</evidence>
<dbReference type="VEuPathDB" id="FungiDB:H257_04566"/>
<gene>
    <name evidence="3" type="ORF">H257_04566</name>
</gene>
<feature type="region of interest" description="Disordered" evidence="1">
    <location>
        <begin position="175"/>
        <end position="202"/>
    </location>
</feature>
<protein>
    <submittedName>
        <fullName evidence="3">Uncharacterized protein</fullName>
    </submittedName>
</protein>
<accession>W4GUS0</accession>
<keyword evidence="2" id="KW-0812">Transmembrane</keyword>
<dbReference type="GeneID" id="20806562"/>
<evidence type="ECO:0000256" key="2">
    <source>
        <dbReference type="SAM" id="Phobius"/>
    </source>
</evidence>
<dbReference type="RefSeq" id="XP_009827440.1">
    <property type="nucleotide sequence ID" value="XM_009829138.1"/>
</dbReference>
<sequence>MMDVREASATVQYATNTPCSVGCRCTKSASSTTCWTHGITEGVARKGYLNWMTCTSKLLNSMTSAAACAVMSASFVYVCMCCWYSAWNTCANSRTTVPKECLIGLVREFVVVALRNMARKCASMVAAGEAPIIARVVKSSSTSCANACFSTGGRSTNSSANTLWGREMEEVDDIVRGRRDDGRADAASTTRATSAERTSKVD</sequence>
<feature type="compositionally biased region" description="Basic and acidic residues" evidence="1">
    <location>
        <begin position="175"/>
        <end position="184"/>
    </location>
</feature>
<proteinExistence type="predicted"/>